<reference evidence="5 6" key="1">
    <citation type="submission" date="2018-10" db="EMBL/GenBank/DDBJ databases">
        <title>Xanthobacter tagetidis genome sequencing and assembly.</title>
        <authorList>
            <person name="Maclea K.S."/>
            <person name="Goen A.E."/>
            <person name="Fatima S.A."/>
        </authorList>
    </citation>
    <scope>NUCLEOTIDE SEQUENCE [LARGE SCALE GENOMIC DNA]</scope>
    <source>
        <strain evidence="5 6">ATCC 700314</strain>
    </source>
</reference>
<sequence length="375" mass="39746">MQSGRGGRAAMAAFDDLDVLDGLYEAAVLPELWPEAIARCSAQVGGIGAVMFMARAGQTHGFSSPNLKAKFDEWVASGAMAYNPRIERAMARPDLPVVRDQDLFTLEEIETLPYFQTVRSYGVGWSVALKQPLPDDAFTILSLERPGTEAAFGDDAVRWLLGMKPHVARAAVASTRLALERLAATLNTFTALGIPAATVAPGGRMIDANPGFGRFLGTVFLDRRVRLGLAERGADALLGEALARLHRDLWSKAVGSIPVRAGEGHGPLVVHVVPMRRSAHDVFAGAGALLVVSELGATQTLDAGVIQTLFDLTPAEARVARMLAEGAAIGEIAAALAVSDNTVRGHLKVVFRKSGVHRQSELVALLRPAVSPPAP</sequence>
<name>A0A3L7A9K8_9HYPH</name>
<protein>
    <submittedName>
        <fullName evidence="5">Helix-turn-helix transcriptional regulator</fullName>
    </submittedName>
</protein>
<dbReference type="InterPro" id="IPR016032">
    <property type="entry name" value="Sig_transdc_resp-reg_C-effctor"/>
</dbReference>
<evidence type="ECO:0000259" key="4">
    <source>
        <dbReference type="PROSITE" id="PS50043"/>
    </source>
</evidence>
<dbReference type="PRINTS" id="PR00038">
    <property type="entry name" value="HTHLUXR"/>
</dbReference>
<dbReference type="Proteomes" id="UP000269692">
    <property type="component" value="Unassembled WGS sequence"/>
</dbReference>
<dbReference type="SMART" id="SM00421">
    <property type="entry name" value="HTH_LUXR"/>
    <property type="match status" value="1"/>
</dbReference>
<dbReference type="PANTHER" id="PTHR44688:SF16">
    <property type="entry name" value="DNA-BINDING TRANSCRIPTIONAL ACTIVATOR DEVR_DOSR"/>
    <property type="match status" value="1"/>
</dbReference>
<comment type="caution">
    <text evidence="5">The sequence shown here is derived from an EMBL/GenBank/DDBJ whole genome shotgun (WGS) entry which is preliminary data.</text>
</comment>
<dbReference type="InterPro" id="IPR036388">
    <property type="entry name" value="WH-like_DNA-bd_sf"/>
</dbReference>
<keyword evidence="3" id="KW-0804">Transcription</keyword>
<keyword evidence="1" id="KW-0805">Transcription regulation</keyword>
<proteinExistence type="predicted"/>
<evidence type="ECO:0000256" key="2">
    <source>
        <dbReference type="ARBA" id="ARBA00023125"/>
    </source>
</evidence>
<evidence type="ECO:0000313" key="5">
    <source>
        <dbReference type="EMBL" id="RLP76705.1"/>
    </source>
</evidence>
<accession>A0A3L7A9K8</accession>
<dbReference type="PROSITE" id="PS50043">
    <property type="entry name" value="HTH_LUXR_2"/>
    <property type="match status" value="1"/>
</dbReference>
<feature type="domain" description="HTH luxR-type" evidence="4">
    <location>
        <begin position="305"/>
        <end position="370"/>
    </location>
</feature>
<organism evidence="5 6">
    <name type="scientific">Xanthobacter tagetidis</name>
    <dbReference type="NCBI Taxonomy" id="60216"/>
    <lineage>
        <taxon>Bacteria</taxon>
        <taxon>Pseudomonadati</taxon>
        <taxon>Pseudomonadota</taxon>
        <taxon>Alphaproteobacteria</taxon>
        <taxon>Hyphomicrobiales</taxon>
        <taxon>Xanthobacteraceae</taxon>
        <taxon>Xanthobacter</taxon>
    </lineage>
</organism>
<dbReference type="PANTHER" id="PTHR44688">
    <property type="entry name" value="DNA-BINDING TRANSCRIPTIONAL ACTIVATOR DEVR_DOSR"/>
    <property type="match status" value="1"/>
</dbReference>
<dbReference type="InterPro" id="IPR000792">
    <property type="entry name" value="Tscrpt_reg_LuxR_C"/>
</dbReference>
<dbReference type="AlphaFoldDB" id="A0A3L7A9K8"/>
<dbReference type="Gene3D" id="1.10.10.10">
    <property type="entry name" value="Winged helix-like DNA-binding domain superfamily/Winged helix DNA-binding domain"/>
    <property type="match status" value="1"/>
</dbReference>
<evidence type="ECO:0000256" key="3">
    <source>
        <dbReference type="ARBA" id="ARBA00023163"/>
    </source>
</evidence>
<gene>
    <name evidence="5" type="ORF">D9R14_15070</name>
</gene>
<dbReference type="Pfam" id="PF00196">
    <property type="entry name" value="GerE"/>
    <property type="match status" value="1"/>
</dbReference>
<evidence type="ECO:0000256" key="1">
    <source>
        <dbReference type="ARBA" id="ARBA00023015"/>
    </source>
</evidence>
<evidence type="ECO:0000313" key="6">
    <source>
        <dbReference type="Proteomes" id="UP000269692"/>
    </source>
</evidence>
<dbReference type="GO" id="GO:0003677">
    <property type="term" value="F:DNA binding"/>
    <property type="evidence" value="ECO:0007669"/>
    <property type="project" value="UniProtKB-KW"/>
</dbReference>
<dbReference type="OrthoDB" id="7444822at2"/>
<dbReference type="GO" id="GO:0006355">
    <property type="term" value="P:regulation of DNA-templated transcription"/>
    <property type="evidence" value="ECO:0007669"/>
    <property type="project" value="InterPro"/>
</dbReference>
<dbReference type="EMBL" id="RCTF01000012">
    <property type="protein sequence ID" value="RLP76705.1"/>
    <property type="molecule type" value="Genomic_DNA"/>
</dbReference>
<dbReference type="SUPFAM" id="SSF46894">
    <property type="entry name" value="C-terminal effector domain of the bipartite response regulators"/>
    <property type="match status" value="1"/>
</dbReference>
<keyword evidence="6" id="KW-1185">Reference proteome</keyword>
<keyword evidence="2" id="KW-0238">DNA-binding</keyword>